<dbReference type="EMBL" id="CP017641">
    <property type="protein sequence ID" value="APZ93379.1"/>
    <property type="molecule type" value="Genomic_DNA"/>
</dbReference>
<keyword evidence="2" id="KW-0858">Xylan degradation</keyword>
<dbReference type="GO" id="GO:0016747">
    <property type="term" value="F:acyltransferase activity, transferring groups other than amino-acyl groups"/>
    <property type="evidence" value="ECO:0007669"/>
    <property type="project" value="TreeGrafter"/>
</dbReference>
<dbReference type="Gene3D" id="3.40.50.1820">
    <property type="entry name" value="alpha/beta hydrolase"/>
    <property type="match status" value="1"/>
</dbReference>
<dbReference type="SUPFAM" id="SSF81296">
    <property type="entry name" value="E set domains"/>
    <property type="match status" value="1"/>
</dbReference>
<dbReference type="STRING" id="1891926.Fuma_02996"/>
<evidence type="ECO:0000313" key="2">
    <source>
        <dbReference type="EMBL" id="APZ93379.1"/>
    </source>
</evidence>
<dbReference type="InterPro" id="IPR050583">
    <property type="entry name" value="Mycobacterial_A85_antigen"/>
</dbReference>
<dbReference type="CDD" id="cd02858">
    <property type="entry name" value="E_set_Esterase_N"/>
    <property type="match status" value="1"/>
</dbReference>
<dbReference type="PANTHER" id="PTHR48098">
    <property type="entry name" value="ENTEROCHELIN ESTERASE-RELATED"/>
    <property type="match status" value="1"/>
</dbReference>
<reference evidence="2 3" key="1">
    <citation type="journal article" date="2016" name="Front. Microbiol.">
        <title>Fuerstia marisgermanicae gen. nov., sp. nov., an Unusual Member of the Phylum Planctomycetes from the German Wadden Sea.</title>
        <authorList>
            <person name="Kohn T."/>
            <person name="Heuer A."/>
            <person name="Jogler M."/>
            <person name="Vollmers J."/>
            <person name="Boedeker C."/>
            <person name="Bunk B."/>
            <person name="Rast P."/>
            <person name="Borchert D."/>
            <person name="Glockner I."/>
            <person name="Freese H.M."/>
            <person name="Klenk H.P."/>
            <person name="Overmann J."/>
            <person name="Kaster A.K."/>
            <person name="Rohde M."/>
            <person name="Wiegand S."/>
            <person name="Jogler C."/>
        </authorList>
    </citation>
    <scope>NUCLEOTIDE SEQUENCE [LARGE SCALE GENOMIC DNA]</scope>
    <source>
        <strain evidence="2 3">NH11</strain>
    </source>
</reference>
<keyword evidence="2" id="KW-0378">Hydrolase</keyword>
<protein>
    <submittedName>
        <fullName evidence="2">Endo-1,4-beta-xylanase/feruloyl esterase</fullName>
    </submittedName>
</protein>
<accession>A0A1P8WH34</accession>
<keyword evidence="3" id="KW-1185">Reference proteome</keyword>
<evidence type="ECO:0000256" key="1">
    <source>
        <dbReference type="SAM" id="SignalP"/>
    </source>
</evidence>
<dbReference type="AlphaFoldDB" id="A0A1P8WH34"/>
<dbReference type="GO" id="GO:0045493">
    <property type="term" value="P:xylan catabolic process"/>
    <property type="evidence" value="ECO:0007669"/>
    <property type="project" value="UniProtKB-KW"/>
</dbReference>
<keyword evidence="2" id="KW-0624">Polysaccharide degradation</keyword>
<feature type="chain" id="PRO_5012727012" evidence="1">
    <location>
        <begin position="22"/>
        <end position="383"/>
    </location>
</feature>
<proteinExistence type="predicted"/>
<dbReference type="Pfam" id="PF00756">
    <property type="entry name" value="Esterase"/>
    <property type="match status" value="1"/>
</dbReference>
<dbReference type="GO" id="GO:0016798">
    <property type="term" value="F:hydrolase activity, acting on glycosyl bonds"/>
    <property type="evidence" value="ECO:0007669"/>
    <property type="project" value="UniProtKB-KW"/>
</dbReference>
<name>A0A1P8WH34_9PLAN</name>
<dbReference type="Proteomes" id="UP000187735">
    <property type="component" value="Chromosome"/>
</dbReference>
<keyword evidence="2" id="KW-0326">Glycosidase</keyword>
<keyword evidence="1" id="KW-0732">Signal</keyword>
<dbReference type="InterPro" id="IPR029058">
    <property type="entry name" value="AB_hydrolase_fold"/>
</dbReference>
<gene>
    <name evidence="2" type="ORF">Fuma_02996</name>
</gene>
<sequence length="383" mass="43287" precursor="true">MLLRANVLICSVLLIDSISSAQDSVPVDDWKPAVTNQNGKQFPQVNSEGRVRFRIHAPEATAVSCTFRESSEFVKDDKGFWTGYTRKLDEGFHYYELIIDGAKVPDPNSKYFFGAMRWGSGVEVPAKDKDFYAVRKVPHGQMREVLFYSESTQTDRRAFVYTPPGYDSDQKKRYPVLYLQHGWGENEYGWSVQGHAGLIMDNLLAEGKAKPFIIVMTYGMTNEVRFGGLRNFDIKHFETVLVKELIRYVDSNFRTLTDQPNRAMAGLSMGGMETKMITLRNLDKFSHIGLFSGGSISMDDVNNTEGFKEHVKLVFVSYGSKEVGGGRRPRRGGDPEANSKALKEAGINSHYYVSPDTAHEWQSWRRSLHEIAPLLFASEDSAE</sequence>
<dbReference type="Gene3D" id="2.60.40.10">
    <property type="entry name" value="Immunoglobulins"/>
    <property type="match status" value="1"/>
</dbReference>
<dbReference type="KEGG" id="fmr:Fuma_02996"/>
<feature type="signal peptide" evidence="1">
    <location>
        <begin position="1"/>
        <end position="21"/>
    </location>
</feature>
<dbReference type="SUPFAM" id="SSF53474">
    <property type="entry name" value="alpha/beta-Hydrolases"/>
    <property type="match status" value="1"/>
</dbReference>
<dbReference type="RefSeq" id="WP_077024845.1">
    <property type="nucleotide sequence ID" value="NZ_CP017641.1"/>
</dbReference>
<organism evidence="2 3">
    <name type="scientific">Fuerstiella marisgermanici</name>
    <dbReference type="NCBI Taxonomy" id="1891926"/>
    <lineage>
        <taxon>Bacteria</taxon>
        <taxon>Pseudomonadati</taxon>
        <taxon>Planctomycetota</taxon>
        <taxon>Planctomycetia</taxon>
        <taxon>Planctomycetales</taxon>
        <taxon>Planctomycetaceae</taxon>
        <taxon>Fuerstiella</taxon>
    </lineage>
</organism>
<keyword evidence="2" id="KW-0119">Carbohydrate metabolism</keyword>
<dbReference type="InterPro" id="IPR014756">
    <property type="entry name" value="Ig_E-set"/>
</dbReference>
<evidence type="ECO:0000313" key="3">
    <source>
        <dbReference type="Proteomes" id="UP000187735"/>
    </source>
</evidence>
<dbReference type="InterPro" id="IPR000801">
    <property type="entry name" value="Esterase-like"/>
</dbReference>
<dbReference type="OrthoDB" id="184858at2"/>
<dbReference type="PANTHER" id="PTHR48098:SF1">
    <property type="entry name" value="DIACYLGLYCEROL ACYLTRANSFERASE_MYCOLYLTRANSFERASE AG85A"/>
    <property type="match status" value="1"/>
</dbReference>
<dbReference type="InterPro" id="IPR013783">
    <property type="entry name" value="Ig-like_fold"/>
</dbReference>